<comment type="similarity">
    <text evidence="3">Belongs to the class II aldolase/RraA-like family.</text>
</comment>
<dbReference type="SUPFAM" id="SSF89562">
    <property type="entry name" value="RraA-like"/>
    <property type="match status" value="1"/>
</dbReference>
<comment type="catalytic activity">
    <reaction evidence="1">
        <text>4-hydroxy-4-methyl-2-oxoglutarate = 2 pyruvate</text>
        <dbReference type="Rhea" id="RHEA:22748"/>
        <dbReference type="ChEBI" id="CHEBI:15361"/>
        <dbReference type="ChEBI" id="CHEBI:58276"/>
        <dbReference type="EC" id="4.1.3.17"/>
    </reaction>
</comment>
<sequence length="223" mass="24285">MNVLGSNIIKDVERLPKELINKFVPLATANISDVMGRFRAMDFTIQSMNKPGVHLVGSAITVRIHPTDNAMVHRALDMAQPGDIIVIDAFGGRENAIVGELICHYAMARGIAGIVTNSPIRDSLAIREMDLPVYARGKTPRGPLKEGSGEINTTISCGTVPVNPGDIIVGDDDGVVVVPKQDALTVLEQTLLIQQEESAIIKEIYATGEWNRKWLNNLLHKTK</sequence>
<keyword evidence="14" id="KW-1185">Reference proteome</keyword>
<evidence type="ECO:0000256" key="2">
    <source>
        <dbReference type="ARBA" id="ARBA00001968"/>
    </source>
</evidence>
<comment type="catalytic activity">
    <reaction evidence="12">
        <text>oxaloacetate + H(+) = pyruvate + CO2</text>
        <dbReference type="Rhea" id="RHEA:15641"/>
        <dbReference type="ChEBI" id="CHEBI:15361"/>
        <dbReference type="ChEBI" id="CHEBI:15378"/>
        <dbReference type="ChEBI" id="CHEBI:16452"/>
        <dbReference type="ChEBI" id="CHEBI:16526"/>
        <dbReference type="EC" id="4.1.1.112"/>
    </reaction>
</comment>
<organism evidence="13 14">
    <name type="scientific">Terrilactibacillus laevilacticus</name>
    <dbReference type="NCBI Taxonomy" id="1380157"/>
    <lineage>
        <taxon>Bacteria</taxon>
        <taxon>Bacillati</taxon>
        <taxon>Bacillota</taxon>
        <taxon>Bacilli</taxon>
        <taxon>Bacillales</taxon>
        <taxon>Bacillaceae</taxon>
        <taxon>Terrilactibacillus</taxon>
    </lineage>
</organism>
<dbReference type="Pfam" id="PF03737">
    <property type="entry name" value="RraA-like"/>
    <property type="match status" value="1"/>
</dbReference>
<dbReference type="EMBL" id="JBHUMR010000023">
    <property type="protein sequence ID" value="MFD2618625.1"/>
    <property type="molecule type" value="Genomic_DNA"/>
</dbReference>
<accession>A0ABW5PUJ8</accession>
<evidence type="ECO:0000256" key="5">
    <source>
        <dbReference type="ARBA" id="ARBA00012213"/>
    </source>
</evidence>
<evidence type="ECO:0000256" key="3">
    <source>
        <dbReference type="ARBA" id="ARBA00008621"/>
    </source>
</evidence>
<evidence type="ECO:0000256" key="9">
    <source>
        <dbReference type="ARBA" id="ARBA00029596"/>
    </source>
</evidence>
<reference evidence="14" key="1">
    <citation type="journal article" date="2019" name="Int. J. Syst. Evol. Microbiol.">
        <title>The Global Catalogue of Microorganisms (GCM) 10K type strain sequencing project: providing services to taxonomists for standard genome sequencing and annotation.</title>
        <authorList>
            <consortium name="The Broad Institute Genomics Platform"/>
            <consortium name="The Broad Institute Genome Sequencing Center for Infectious Disease"/>
            <person name="Wu L."/>
            <person name="Ma J."/>
        </authorList>
    </citation>
    <scope>NUCLEOTIDE SEQUENCE [LARGE SCALE GENOMIC DNA]</scope>
    <source>
        <strain evidence="14">TISTR 2241</strain>
    </source>
</reference>
<evidence type="ECO:0000256" key="12">
    <source>
        <dbReference type="ARBA" id="ARBA00047973"/>
    </source>
</evidence>
<dbReference type="PANTHER" id="PTHR33254:SF4">
    <property type="entry name" value="4-HYDROXY-4-METHYL-2-OXOGLUTARATE ALDOLASE 3-RELATED"/>
    <property type="match status" value="1"/>
</dbReference>
<dbReference type="EC" id="4.1.1.112" evidence="6"/>
<dbReference type="PANTHER" id="PTHR33254">
    <property type="entry name" value="4-HYDROXY-4-METHYL-2-OXOGLUTARATE ALDOLASE 3-RELATED"/>
    <property type="match status" value="1"/>
</dbReference>
<comment type="caution">
    <text evidence="13">The sequence shown here is derived from an EMBL/GenBank/DDBJ whole genome shotgun (WGS) entry which is preliminary data.</text>
</comment>
<evidence type="ECO:0000256" key="4">
    <source>
        <dbReference type="ARBA" id="ARBA00011233"/>
    </source>
</evidence>
<comment type="cofactor">
    <cofactor evidence="2">
        <name>a divalent metal cation</name>
        <dbReference type="ChEBI" id="CHEBI:60240"/>
    </cofactor>
</comment>
<dbReference type="CDD" id="cd16841">
    <property type="entry name" value="RraA_family"/>
    <property type="match status" value="1"/>
</dbReference>
<dbReference type="InterPro" id="IPR036704">
    <property type="entry name" value="RraA/RraA-like_sf"/>
</dbReference>
<dbReference type="NCBIfam" id="NF004850">
    <property type="entry name" value="PRK06201.1"/>
    <property type="match status" value="1"/>
</dbReference>
<evidence type="ECO:0000256" key="8">
    <source>
        <dbReference type="ARBA" id="ARBA00025046"/>
    </source>
</evidence>
<proteinExistence type="inferred from homology"/>
<comment type="function">
    <text evidence="8">Catalyzes the aldol cleavage of 4-hydroxy-4-methyl-2-oxoglutarate (HMG) into 2 molecules of pyruvate. Also contains a secondary oxaloacetate (OAA) decarboxylase activity due to the common pyruvate enolate transition state formed following C-C bond cleavage in the retro-aldol and decarboxylation reactions.</text>
</comment>
<dbReference type="InterPro" id="IPR005493">
    <property type="entry name" value="RraA/RraA-like"/>
</dbReference>
<evidence type="ECO:0000313" key="13">
    <source>
        <dbReference type="EMBL" id="MFD2618625.1"/>
    </source>
</evidence>
<evidence type="ECO:0000256" key="1">
    <source>
        <dbReference type="ARBA" id="ARBA00001342"/>
    </source>
</evidence>
<comment type="subunit">
    <text evidence="4">Homotrimer.</text>
</comment>
<protein>
    <recommendedName>
        <fullName evidence="7">Putative 4-hydroxy-4-methyl-2-oxoglutarate aldolase</fullName>
        <ecNumber evidence="6">4.1.1.112</ecNumber>
        <ecNumber evidence="5">4.1.3.17</ecNumber>
    </recommendedName>
    <alternativeName>
        <fullName evidence="11">Oxaloacetate decarboxylase</fullName>
    </alternativeName>
    <alternativeName>
        <fullName evidence="9">Regulator of ribonuclease activity homolog</fullName>
    </alternativeName>
    <alternativeName>
        <fullName evidence="10">RraA-like protein</fullName>
    </alternativeName>
</protein>
<dbReference type="EC" id="4.1.3.17" evidence="5"/>
<dbReference type="Gene3D" id="3.50.30.40">
    <property type="entry name" value="Ribonuclease E inhibitor RraA/RraA-like"/>
    <property type="match status" value="1"/>
</dbReference>
<evidence type="ECO:0000256" key="6">
    <source>
        <dbReference type="ARBA" id="ARBA00012947"/>
    </source>
</evidence>
<evidence type="ECO:0000313" key="14">
    <source>
        <dbReference type="Proteomes" id="UP001597458"/>
    </source>
</evidence>
<gene>
    <name evidence="13" type="ORF">ACFSTF_15145</name>
</gene>
<evidence type="ECO:0000256" key="10">
    <source>
        <dbReference type="ARBA" id="ARBA00030169"/>
    </source>
</evidence>
<evidence type="ECO:0000256" key="7">
    <source>
        <dbReference type="ARBA" id="ARBA00016549"/>
    </source>
</evidence>
<evidence type="ECO:0000256" key="11">
    <source>
        <dbReference type="ARBA" id="ARBA00032305"/>
    </source>
</evidence>
<dbReference type="RefSeq" id="WP_141191742.1">
    <property type="nucleotide sequence ID" value="NZ_JBHUMR010000023.1"/>
</dbReference>
<dbReference type="Proteomes" id="UP001597458">
    <property type="component" value="Unassembled WGS sequence"/>
</dbReference>
<name>A0ABW5PUJ8_9BACI</name>